<dbReference type="EMBL" id="DAEPXK010000008">
    <property type="protein sequence ID" value="HBH1541535.1"/>
    <property type="molecule type" value="Genomic_DNA"/>
</dbReference>
<reference evidence="1" key="1">
    <citation type="journal article" date="2018" name="Genome Biol.">
        <title>SKESA: strategic k-mer extension for scrupulous assemblies.</title>
        <authorList>
            <person name="Souvorov A."/>
            <person name="Agarwala R."/>
            <person name="Lipman D.J."/>
        </authorList>
    </citation>
    <scope>NUCLEOTIDE SEQUENCE</scope>
    <source>
        <strain evidence="1">HN1000</strain>
    </source>
</reference>
<evidence type="ECO:0000313" key="1">
    <source>
        <dbReference type="EMBL" id="HBH1541535.1"/>
    </source>
</evidence>
<sequence>MKYISSLGIYITKLEDLRDKIDDDLYNWIEIHQDTEGYKDKFEELKEEFDYYTDIAKSNDICFLEISSLLESSIKILHQLENYIIETDRLNRKKILSFISSVNLKEIEETIDCK</sequence>
<dbReference type="RefSeq" id="WP_042741460.1">
    <property type="nucleotide sequence ID" value="NZ_BISD01000011.1"/>
</dbReference>
<name>A0AAN5VJY0_CLODI</name>
<organism evidence="1 2">
    <name type="scientific">Clostridioides difficile</name>
    <name type="common">Peptoclostridium difficile</name>
    <dbReference type="NCBI Taxonomy" id="1496"/>
    <lineage>
        <taxon>Bacteria</taxon>
        <taxon>Bacillati</taxon>
        <taxon>Bacillota</taxon>
        <taxon>Clostridia</taxon>
        <taxon>Peptostreptococcales</taxon>
        <taxon>Peptostreptococcaceae</taxon>
        <taxon>Clostridioides</taxon>
    </lineage>
</organism>
<dbReference type="Proteomes" id="UP000878956">
    <property type="component" value="Unassembled WGS sequence"/>
</dbReference>
<reference evidence="1" key="2">
    <citation type="submission" date="2021-06" db="EMBL/GenBank/DDBJ databases">
        <authorList>
            <consortium name="NCBI Pathogen Detection Project"/>
        </authorList>
    </citation>
    <scope>NUCLEOTIDE SEQUENCE</scope>
    <source>
        <strain evidence="1">HN1000</strain>
    </source>
</reference>
<gene>
    <name evidence="1" type="ORF">KRM00_000996</name>
</gene>
<proteinExistence type="predicted"/>
<comment type="caution">
    <text evidence="1">The sequence shown here is derived from an EMBL/GenBank/DDBJ whole genome shotgun (WGS) entry which is preliminary data.</text>
</comment>
<protein>
    <submittedName>
        <fullName evidence="1">Uncharacterized protein</fullName>
    </submittedName>
</protein>
<evidence type="ECO:0000313" key="2">
    <source>
        <dbReference type="Proteomes" id="UP000878956"/>
    </source>
</evidence>
<dbReference type="AlphaFoldDB" id="A0AAN5VJY0"/>
<accession>A0AAN5VJY0</accession>